<gene>
    <name evidence="3" type="ORF">ACJIZ3_010146</name>
</gene>
<feature type="region of interest" description="Disordered" evidence="2">
    <location>
        <begin position="92"/>
        <end position="176"/>
    </location>
</feature>
<dbReference type="SMART" id="SM00320">
    <property type="entry name" value="WD40"/>
    <property type="match status" value="3"/>
</dbReference>
<feature type="compositionally biased region" description="Polar residues" evidence="2">
    <location>
        <begin position="105"/>
        <end position="126"/>
    </location>
</feature>
<dbReference type="InterPro" id="IPR015943">
    <property type="entry name" value="WD40/YVTN_repeat-like_dom_sf"/>
</dbReference>
<dbReference type="PANTHER" id="PTHR47232:SF1">
    <property type="entry name" value="TRANSDUCIN FAMILY PROTEIN _ WD-40 REPEAT FAMILY PROTEIN"/>
    <property type="match status" value="1"/>
</dbReference>
<protein>
    <submittedName>
        <fullName evidence="3">Uncharacterized protein</fullName>
    </submittedName>
</protein>
<evidence type="ECO:0000256" key="2">
    <source>
        <dbReference type="SAM" id="MobiDB-lite"/>
    </source>
</evidence>
<feature type="compositionally biased region" description="Polar residues" evidence="2">
    <location>
        <begin position="156"/>
        <end position="168"/>
    </location>
</feature>
<evidence type="ECO:0000256" key="1">
    <source>
        <dbReference type="SAM" id="Coils"/>
    </source>
</evidence>
<feature type="region of interest" description="Disordered" evidence="2">
    <location>
        <begin position="1"/>
        <end position="38"/>
    </location>
</feature>
<keyword evidence="4" id="KW-1185">Reference proteome</keyword>
<dbReference type="AlphaFoldDB" id="A0ABD3TFE4"/>
<feature type="coiled-coil region" evidence="1">
    <location>
        <begin position="59"/>
        <end position="86"/>
    </location>
</feature>
<evidence type="ECO:0000313" key="4">
    <source>
        <dbReference type="Proteomes" id="UP001634393"/>
    </source>
</evidence>
<dbReference type="InterPro" id="IPR036322">
    <property type="entry name" value="WD40_repeat_dom_sf"/>
</dbReference>
<dbReference type="Gene3D" id="2.130.10.10">
    <property type="entry name" value="YVTN repeat-like/Quinoprotein amine dehydrogenase"/>
    <property type="match status" value="1"/>
</dbReference>
<dbReference type="Proteomes" id="UP001634393">
    <property type="component" value="Unassembled WGS sequence"/>
</dbReference>
<proteinExistence type="predicted"/>
<name>A0ABD3TFE4_9LAMI</name>
<organism evidence="3 4">
    <name type="scientific">Penstemon smallii</name>
    <dbReference type="NCBI Taxonomy" id="265156"/>
    <lineage>
        <taxon>Eukaryota</taxon>
        <taxon>Viridiplantae</taxon>
        <taxon>Streptophyta</taxon>
        <taxon>Embryophyta</taxon>
        <taxon>Tracheophyta</taxon>
        <taxon>Spermatophyta</taxon>
        <taxon>Magnoliopsida</taxon>
        <taxon>eudicotyledons</taxon>
        <taxon>Gunneridae</taxon>
        <taxon>Pentapetalae</taxon>
        <taxon>asterids</taxon>
        <taxon>lamiids</taxon>
        <taxon>Lamiales</taxon>
        <taxon>Plantaginaceae</taxon>
        <taxon>Cheloneae</taxon>
        <taxon>Penstemon</taxon>
    </lineage>
</organism>
<evidence type="ECO:0000313" key="3">
    <source>
        <dbReference type="EMBL" id="KAL3835410.1"/>
    </source>
</evidence>
<dbReference type="SUPFAM" id="SSF50978">
    <property type="entry name" value="WD40 repeat-like"/>
    <property type="match status" value="1"/>
</dbReference>
<accession>A0ABD3TFE4</accession>
<dbReference type="PANTHER" id="PTHR47232">
    <property type="entry name" value="TRANSDUCIN FAMILY PROTEIN / WD-40 REPEAT FAMILY PROTEIN"/>
    <property type="match status" value="1"/>
</dbReference>
<comment type="caution">
    <text evidence="3">The sequence shown here is derived from an EMBL/GenBank/DDBJ whole genome shotgun (WGS) entry which is preliminary data.</text>
</comment>
<dbReference type="InterPro" id="IPR001680">
    <property type="entry name" value="WD40_rpt"/>
</dbReference>
<reference evidence="3 4" key="1">
    <citation type="submission" date="2024-12" db="EMBL/GenBank/DDBJ databases">
        <title>The unique morphological basis and parallel evolutionary history of personate flowers in Penstemon.</title>
        <authorList>
            <person name="Depatie T.H."/>
            <person name="Wessinger C.A."/>
        </authorList>
    </citation>
    <scope>NUCLEOTIDE SEQUENCE [LARGE SCALE GENOMIC DNA]</scope>
    <source>
        <strain evidence="3">WTNN_2</strain>
        <tissue evidence="3">Leaf</tissue>
    </source>
</reference>
<keyword evidence="1" id="KW-0175">Coiled coil</keyword>
<dbReference type="EMBL" id="JBJXBP010000004">
    <property type="protein sequence ID" value="KAL3835410.1"/>
    <property type="molecule type" value="Genomic_DNA"/>
</dbReference>
<sequence>MNGYPLPKRPKIEREDEEEQQEPVVQENEEDQIRNEQDEALVALVDHRIKEVDHLRHRISYYKSQLVEAEKKLEDTQNKLARHRQWDPVMTSRTDKYGMSEVNAGRSSASPTQMREGSSQNNSQYMPQHPGHDSVNSAGENLKFARRPPSPFNKDGASSRNQTQSRPQPLNPAVEPYIPQPVKLEYFGNNFSSGSGSVLTGPAPSQVNSLTKFQGDKARRIPPDKEAMETQDRGTKRKIEQKEHKDVIQLISKRPSPSLIKFQNSCFLPCHHKRKLRSLVLCPTNDQLFVTSALDGVVNLWQVQGRGSSANLLSATDCQSDKQKRWPEDIAWHPQGNKLFSVYSQDGGDSQVSILNLNKGKEKTRIKFLEDKPHARGIINSIIFTPWDDACFVTGGSDHAVILWNEKDGGDDSWRPKALHRSHHSSAVMGVAGMLHKKVVMSVGADKRIIGFDVVTGRADYKHQIENKCMSVLPNPCDFNLFMVQTG</sequence>